<dbReference type="Proteomes" id="UP000046392">
    <property type="component" value="Unplaced"/>
</dbReference>
<protein>
    <submittedName>
        <fullName evidence="2">GRAM domain-containing protein</fullName>
    </submittedName>
</protein>
<keyword evidence="1" id="KW-1185">Reference proteome</keyword>
<evidence type="ECO:0000313" key="2">
    <source>
        <dbReference type="WBParaSite" id="SPAL_0000072400.1"/>
    </source>
</evidence>
<name>A0A0N5B3S1_STREA</name>
<sequence length="242" mass="28654">MGNYFINNFSKTAKKIDFITYFLSEKPCNVGNVIEGCRKKMKNNKNSHCRKKKNLLNCLVLLKKEENLNDLLRPKIRRNNKVESLNNDLLCNPLSTPLYYGSKNNNDVIDNDINKKIIKRFCLVNIDDQNKFNCRCCILLSSAKFYGKVKVGTLFIQKTHLIIRYFEFKKLTYQYTIYPLTELLALKTKYKNKKILTFKNYSFEMIFGEQNIGSVKFYILTNFNFVMETFKRIPLLREKLNH</sequence>
<accession>A0A0N5B3S1</accession>
<proteinExistence type="predicted"/>
<evidence type="ECO:0000313" key="1">
    <source>
        <dbReference type="Proteomes" id="UP000046392"/>
    </source>
</evidence>
<dbReference type="WBParaSite" id="SPAL_0000072400.1">
    <property type="protein sequence ID" value="SPAL_0000072400.1"/>
    <property type="gene ID" value="SPAL_0000072400"/>
</dbReference>
<organism evidence="1 2">
    <name type="scientific">Strongyloides papillosus</name>
    <name type="common">Intestinal threadworm</name>
    <dbReference type="NCBI Taxonomy" id="174720"/>
    <lineage>
        <taxon>Eukaryota</taxon>
        <taxon>Metazoa</taxon>
        <taxon>Ecdysozoa</taxon>
        <taxon>Nematoda</taxon>
        <taxon>Chromadorea</taxon>
        <taxon>Rhabditida</taxon>
        <taxon>Tylenchina</taxon>
        <taxon>Panagrolaimomorpha</taxon>
        <taxon>Strongyloidoidea</taxon>
        <taxon>Strongyloididae</taxon>
        <taxon>Strongyloides</taxon>
    </lineage>
</organism>
<dbReference type="AlphaFoldDB" id="A0A0N5B3S1"/>
<reference evidence="2" key="1">
    <citation type="submission" date="2017-02" db="UniProtKB">
        <authorList>
            <consortium name="WormBaseParasite"/>
        </authorList>
    </citation>
    <scope>IDENTIFICATION</scope>
</reference>
<dbReference type="STRING" id="174720.A0A0N5B3S1"/>